<dbReference type="PANTHER" id="PTHR10993:SF7">
    <property type="entry name" value="LIPOYLTRANSFERASE 2, MITOCHONDRIAL-RELATED"/>
    <property type="match status" value="1"/>
</dbReference>
<feature type="binding site" evidence="8">
    <location>
        <begin position="157"/>
        <end position="159"/>
    </location>
    <ligand>
        <name>substrate</name>
    </ligand>
</feature>
<dbReference type="PIRSF" id="PIRSF016262">
    <property type="entry name" value="LPLase"/>
    <property type="match status" value="1"/>
</dbReference>
<evidence type="ECO:0000256" key="7">
    <source>
        <dbReference type="PIRSR" id="PIRSR016262-1"/>
    </source>
</evidence>
<name>A0AAN7Q5P4_9COLE</name>
<keyword evidence="6" id="KW-0496">Mitochondrion</keyword>
<dbReference type="SUPFAM" id="SSF55681">
    <property type="entry name" value="Class II aaRS and biotin synthetases"/>
    <property type="match status" value="1"/>
</dbReference>
<feature type="binding site" evidence="8">
    <location>
        <begin position="144"/>
        <end position="146"/>
    </location>
    <ligand>
        <name>substrate</name>
    </ligand>
</feature>
<proteinExistence type="inferred from homology"/>
<comment type="pathway">
    <text evidence="2 6">Protein modification; protein lipoylation via endogenous pathway; protein N(6)-(lipoyl)lysine from octanoyl-[acyl-carrier-protein]: step 1/2.</text>
</comment>
<dbReference type="InterPro" id="IPR020605">
    <property type="entry name" value="Octanoyltransferase_CS"/>
</dbReference>
<feature type="binding site" evidence="8">
    <location>
        <begin position="78"/>
        <end position="85"/>
    </location>
    <ligand>
        <name>substrate</name>
    </ligand>
</feature>
<dbReference type="PANTHER" id="PTHR10993">
    <property type="entry name" value="OCTANOYLTRANSFERASE"/>
    <property type="match status" value="1"/>
</dbReference>
<dbReference type="InterPro" id="IPR000544">
    <property type="entry name" value="Octanoyltransferase"/>
</dbReference>
<dbReference type="GO" id="GO:0033819">
    <property type="term" value="F:lipoyl(octanoyl) transferase activity"/>
    <property type="evidence" value="ECO:0007669"/>
    <property type="project" value="UniProtKB-EC"/>
</dbReference>
<evidence type="ECO:0000256" key="5">
    <source>
        <dbReference type="ARBA" id="ARBA00023315"/>
    </source>
</evidence>
<keyword evidence="12" id="KW-1185">Reference proteome</keyword>
<feature type="active site" description="Acyl-thioester intermediate" evidence="7">
    <location>
        <position position="175"/>
    </location>
</feature>
<sequence length="230" mass="25857">MSKLVKICRLGRISYLDGIKLQKTLIDCHRYNTSSTVDTLLLLEHPPVYTIGIRTKGYTIDDEKRLLKTGAEFYKTNRGGLITFHGPGQLVVYPILNLKNFQASMRWYINQLECTIINLCKHFGLKAETSPYTGVWVRNNKICAIGVHGSRFITSHGLALNCNTDLAWYEHIVPCGIEGKGVTSLTKELGRCLCVDEAIPVFLKSFSNTFDCSFLNSEEDEVSEILSKIS</sequence>
<reference evidence="12" key="1">
    <citation type="submission" date="2023-01" db="EMBL/GenBank/DDBJ databases">
        <title>Key to firefly adult light organ development and bioluminescence: homeobox transcription factors regulate luciferase expression and transportation to peroxisome.</title>
        <authorList>
            <person name="Fu X."/>
        </authorList>
    </citation>
    <scope>NUCLEOTIDE SEQUENCE [LARGE SCALE GENOMIC DNA]</scope>
</reference>
<evidence type="ECO:0000256" key="9">
    <source>
        <dbReference type="PIRSR" id="PIRSR016262-3"/>
    </source>
</evidence>
<dbReference type="NCBIfam" id="NF010925">
    <property type="entry name" value="PRK14345.1"/>
    <property type="match status" value="1"/>
</dbReference>
<dbReference type="InterPro" id="IPR045864">
    <property type="entry name" value="aa-tRNA-synth_II/BPL/LPL"/>
</dbReference>
<evidence type="ECO:0000256" key="4">
    <source>
        <dbReference type="ARBA" id="ARBA00022679"/>
    </source>
</evidence>
<comment type="function">
    <text evidence="6">Catalyzes the transfer of endogenously produced octanoic acid from octanoyl-acyl-carrier-protein onto the lipoyl domains of lipoate-dependent enzymes. Lipoyl-ACP can also act as a substrate although octanoyl-ACP is likely to be the physiological substrate.</text>
</comment>
<organism evidence="11 12">
    <name type="scientific">Aquatica leii</name>
    <dbReference type="NCBI Taxonomy" id="1421715"/>
    <lineage>
        <taxon>Eukaryota</taxon>
        <taxon>Metazoa</taxon>
        <taxon>Ecdysozoa</taxon>
        <taxon>Arthropoda</taxon>
        <taxon>Hexapoda</taxon>
        <taxon>Insecta</taxon>
        <taxon>Pterygota</taxon>
        <taxon>Neoptera</taxon>
        <taxon>Endopterygota</taxon>
        <taxon>Coleoptera</taxon>
        <taxon>Polyphaga</taxon>
        <taxon>Elateriformia</taxon>
        <taxon>Elateroidea</taxon>
        <taxon>Lampyridae</taxon>
        <taxon>Luciolinae</taxon>
        <taxon>Aquatica</taxon>
    </lineage>
</organism>
<dbReference type="AlphaFoldDB" id="A0AAN7Q5P4"/>
<dbReference type="GO" id="GO:0005739">
    <property type="term" value="C:mitochondrion"/>
    <property type="evidence" value="ECO:0007669"/>
    <property type="project" value="UniProtKB-SubCell"/>
</dbReference>
<evidence type="ECO:0000256" key="6">
    <source>
        <dbReference type="PIRNR" id="PIRNR016262"/>
    </source>
</evidence>
<evidence type="ECO:0000256" key="3">
    <source>
        <dbReference type="ARBA" id="ARBA00007907"/>
    </source>
</evidence>
<keyword evidence="5 6" id="KW-0012">Acyltransferase</keyword>
<comment type="catalytic activity">
    <reaction evidence="6">
        <text>octanoyl-[ACP] + L-lysyl-[protein] = N(6)-octanoyl-L-lysyl-[protein] + holo-[ACP] + H(+)</text>
        <dbReference type="Rhea" id="RHEA:17665"/>
        <dbReference type="Rhea" id="RHEA-COMP:9636"/>
        <dbReference type="Rhea" id="RHEA-COMP:9685"/>
        <dbReference type="Rhea" id="RHEA-COMP:9752"/>
        <dbReference type="Rhea" id="RHEA-COMP:9928"/>
        <dbReference type="ChEBI" id="CHEBI:15378"/>
        <dbReference type="ChEBI" id="CHEBI:29969"/>
        <dbReference type="ChEBI" id="CHEBI:64479"/>
        <dbReference type="ChEBI" id="CHEBI:78463"/>
        <dbReference type="ChEBI" id="CHEBI:78809"/>
        <dbReference type="EC" id="2.3.1.181"/>
    </reaction>
</comment>
<feature type="site" description="Lowers pKa of active site Cys" evidence="9">
    <location>
        <position position="141"/>
    </location>
</feature>
<dbReference type="EMBL" id="JARPUR010000002">
    <property type="protein sequence ID" value="KAK4881000.1"/>
    <property type="molecule type" value="Genomic_DNA"/>
</dbReference>
<evidence type="ECO:0000256" key="2">
    <source>
        <dbReference type="ARBA" id="ARBA00004821"/>
    </source>
</evidence>
<protein>
    <recommendedName>
        <fullName evidence="6">Octanoyl-[acyl-carrier-protein]:protein N-octanoyltransferase LIPT2, mitochondrial</fullName>
        <ecNumber evidence="6">2.3.1.181</ecNumber>
    </recommendedName>
</protein>
<dbReference type="EC" id="2.3.1.181" evidence="6"/>
<dbReference type="PROSITE" id="PS51733">
    <property type="entry name" value="BPL_LPL_CATALYTIC"/>
    <property type="match status" value="1"/>
</dbReference>
<dbReference type="HAMAP" id="MF_00013">
    <property type="entry name" value="LipB"/>
    <property type="match status" value="1"/>
</dbReference>
<dbReference type="InterPro" id="IPR004143">
    <property type="entry name" value="BPL_LPL_catalytic"/>
</dbReference>
<dbReference type="FunFam" id="3.30.930.10:FF:000035">
    <property type="entry name" value="Putative lipoyltransferase 2, mitochondrial"/>
    <property type="match status" value="1"/>
</dbReference>
<gene>
    <name evidence="11" type="ORF">RN001_004319</name>
</gene>
<comment type="caution">
    <text evidence="11">The sequence shown here is derived from an EMBL/GenBank/DDBJ whole genome shotgun (WGS) entry which is preliminary data.</text>
</comment>
<evidence type="ECO:0000256" key="1">
    <source>
        <dbReference type="ARBA" id="ARBA00004173"/>
    </source>
</evidence>
<dbReference type="Gene3D" id="3.30.930.10">
    <property type="entry name" value="Bira Bifunctional Protein, Domain 2"/>
    <property type="match status" value="1"/>
</dbReference>
<evidence type="ECO:0000313" key="12">
    <source>
        <dbReference type="Proteomes" id="UP001353858"/>
    </source>
</evidence>
<evidence type="ECO:0000313" key="11">
    <source>
        <dbReference type="EMBL" id="KAK4881000.1"/>
    </source>
</evidence>
<comment type="similarity">
    <text evidence="3 6">Belongs to the LipB family.</text>
</comment>
<dbReference type="Pfam" id="PF21948">
    <property type="entry name" value="LplA-B_cat"/>
    <property type="match status" value="1"/>
</dbReference>
<feature type="domain" description="BPL/LPL catalytic" evidence="10">
    <location>
        <begin position="34"/>
        <end position="214"/>
    </location>
</feature>
<dbReference type="CDD" id="cd16444">
    <property type="entry name" value="LipB"/>
    <property type="match status" value="1"/>
</dbReference>
<keyword evidence="4 6" id="KW-0808">Transferase</keyword>
<evidence type="ECO:0000259" key="10">
    <source>
        <dbReference type="PROSITE" id="PS51733"/>
    </source>
</evidence>
<evidence type="ECO:0000256" key="8">
    <source>
        <dbReference type="PIRSR" id="PIRSR016262-2"/>
    </source>
</evidence>
<comment type="subcellular location">
    <subcellularLocation>
        <location evidence="1 6">Mitochondrion</location>
    </subcellularLocation>
</comment>
<dbReference type="PROSITE" id="PS01313">
    <property type="entry name" value="LIPB"/>
    <property type="match status" value="1"/>
</dbReference>
<dbReference type="Proteomes" id="UP001353858">
    <property type="component" value="Unassembled WGS sequence"/>
</dbReference>
<dbReference type="NCBIfam" id="TIGR00214">
    <property type="entry name" value="lipB"/>
    <property type="match status" value="1"/>
</dbReference>
<dbReference type="GO" id="GO:0009249">
    <property type="term" value="P:protein lipoylation"/>
    <property type="evidence" value="ECO:0007669"/>
    <property type="project" value="InterPro"/>
</dbReference>
<accession>A0AAN7Q5P4</accession>